<evidence type="ECO:0000256" key="2">
    <source>
        <dbReference type="ARBA" id="ARBA00022490"/>
    </source>
</evidence>
<dbReference type="Proteomes" id="UP000057043">
    <property type="component" value="Unassembled WGS sequence"/>
</dbReference>
<gene>
    <name evidence="5" type="primary">rpo11</name>
    <name evidence="5" type="synonym">rpoL</name>
    <name evidence="7" type="ORF">XD72_1154</name>
    <name evidence="8" type="ORF">XE07_1598</name>
</gene>
<comment type="subunit">
    <text evidence="5">Part of the RNA polymerase complex.</text>
</comment>
<dbReference type="PATRIC" id="fig|301375.6.peg.784"/>
<dbReference type="PANTHER" id="PTHR13946">
    <property type="entry name" value="DNA-DIRECTED RNA POLYMERASE I,II,III"/>
    <property type="match status" value="1"/>
</dbReference>
<accession>A0A101IIH1</accession>
<reference evidence="9 10" key="2">
    <citation type="journal article" date="2015" name="MBio">
        <title>Genome-Resolved Metagenomic Analysis Reveals Roles for Candidate Phyla and Other Microbial Community Members in Biogeochemical Transformations in Oil Reservoirs.</title>
        <authorList>
            <person name="Hu P."/>
            <person name="Tom L."/>
            <person name="Singh A."/>
            <person name="Thomas B.C."/>
            <person name="Baker B.J."/>
            <person name="Piceno Y.M."/>
            <person name="Andersen G.L."/>
            <person name="Banfield J.F."/>
        </authorList>
    </citation>
    <scope>NUCLEOTIDE SEQUENCE [LARGE SCALE GENOMIC DNA]</scope>
    <source>
        <strain evidence="7">57_489</strain>
    </source>
</reference>
<comment type="function">
    <text evidence="5">DNA-dependent RNA polymerase (RNAP) catalyzes the transcription of DNA into RNA using the four ribonucleoside triphosphates as substrates.</text>
</comment>
<dbReference type="InterPro" id="IPR009025">
    <property type="entry name" value="RBP11-like_dimer"/>
</dbReference>
<dbReference type="GO" id="GO:0000428">
    <property type="term" value="C:DNA-directed RNA polymerase complex"/>
    <property type="evidence" value="ECO:0007669"/>
    <property type="project" value="UniProtKB-KW"/>
</dbReference>
<keyword evidence="3 5" id="KW-0804">Transcription</keyword>
<dbReference type="PANTHER" id="PTHR13946:SF28">
    <property type="entry name" value="DNA-DIRECTED RNA POLYMERASES I AND III SUBUNIT RPAC2"/>
    <property type="match status" value="1"/>
</dbReference>
<keyword evidence="5" id="KW-0808">Transferase</keyword>
<dbReference type="GO" id="GO:0003899">
    <property type="term" value="F:DNA-directed RNA polymerase activity"/>
    <property type="evidence" value="ECO:0007669"/>
    <property type="project" value="UniProtKB-UniRule"/>
</dbReference>
<name>A0A101IIH1_9EURY</name>
<organism evidence="8 9">
    <name type="scientific">Methanothrix harundinacea</name>
    <dbReference type="NCBI Taxonomy" id="301375"/>
    <lineage>
        <taxon>Archaea</taxon>
        <taxon>Methanobacteriati</taxon>
        <taxon>Methanobacteriota</taxon>
        <taxon>Stenosarchaea group</taxon>
        <taxon>Methanomicrobia</taxon>
        <taxon>Methanotrichales</taxon>
        <taxon>Methanotrichaceae</taxon>
        <taxon>Methanothrix</taxon>
    </lineage>
</organism>
<dbReference type="GO" id="GO:0046983">
    <property type="term" value="F:protein dimerization activity"/>
    <property type="evidence" value="ECO:0007669"/>
    <property type="project" value="InterPro"/>
</dbReference>
<reference evidence="8" key="1">
    <citation type="journal article" date="2015" name="MBio">
        <title>Genome-resolved metagenomic analysis reveals roles for candidate phyla and other microbial community members in biogeochemical transformations in oil reservoirs.</title>
        <authorList>
            <person name="Hu P."/>
            <person name="Tom L."/>
            <person name="Singh A."/>
            <person name="Thomas B.C."/>
            <person name="Baker B.J."/>
            <person name="Piceno Y.M."/>
            <person name="Andersen G.L."/>
            <person name="Banfield J.F."/>
        </authorList>
    </citation>
    <scope>NUCLEOTIDE SEQUENCE [LARGE SCALE GENOMIC DNA]</scope>
    <source>
        <strain evidence="8">56_747</strain>
    </source>
</reference>
<dbReference type="GO" id="GO:0005737">
    <property type="term" value="C:cytoplasm"/>
    <property type="evidence" value="ECO:0007669"/>
    <property type="project" value="UniProtKB-SubCell"/>
</dbReference>
<dbReference type="EMBL" id="LGFT01000024">
    <property type="protein sequence ID" value="KUK44487.1"/>
    <property type="molecule type" value="Genomic_DNA"/>
</dbReference>
<proteinExistence type="inferred from homology"/>
<comment type="catalytic activity">
    <reaction evidence="5">
        <text>RNA(n) + a ribonucleoside 5'-triphosphate = RNA(n+1) + diphosphate</text>
        <dbReference type="Rhea" id="RHEA:21248"/>
        <dbReference type="Rhea" id="RHEA-COMP:14527"/>
        <dbReference type="Rhea" id="RHEA-COMP:17342"/>
        <dbReference type="ChEBI" id="CHEBI:33019"/>
        <dbReference type="ChEBI" id="CHEBI:61557"/>
        <dbReference type="ChEBI" id="CHEBI:140395"/>
        <dbReference type="EC" id="2.7.7.6"/>
    </reaction>
</comment>
<evidence type="ECO:0000313" key="9">
    <source>
        <dbReference type="Proteomes" id="UP000053961"/>
    </source>
</evidence>
<comment type="similarity">
    <text evidence="4 5">Belongs to the archaeal Rpo11/eukaryotic RPB11/RPC19 RNA polymerase subunit family.</text>
</comment>
<evidence type="ECO:0000256" key="4">
    <source>
        <dbReference type="ARBA" id="ARBA00025751"/>
    </source>
</evidence>
<dbReference type="CDD" id="cd06927">
    <property type="entry name" value="RNAP_L"/>
    <property type="match status" value="1"/>
</dbReference>
<dbReference type="InterPro" id="IPR022905">
    <property type="entry name" value="Rpo11-like"/>
</dbReference>
<dbReference type="Pfam" id="PF13656">
    <property type="entry name" value="RNA_pol_L_2"/>
    <property type="match status" value="1"/>
</dbReference>
<evidence type="ECO:0000313" key="10">
    <source>
        <dbReference type="Proteomes" id="UP000057043"/>
    </source>
</evidence>
<dbReference type="HAMAP" id="MF_00261">
    <property type="entry name" value="RNApol_arch_Rpo11"/>
    <property type="match status" value="1"/>
</dbReference>
<dbReference type="Gene3D" id="3.30.1360.10">
    <property type="entry name" value="RNA polymerase, RBP11-like subunit"/>
    <property type="match status" value="1"/>
</dbReference>
<sequence>MNVKVLKKTSDELHLEFEGESHTLLNLLRTELLEDDRVLLATYDAKFPMMTNPIFRLKTKDVDPVVLLNEVANSIVGMCQEFGASFNAAVE</sequence>
<feature type="domain" description="DNA-directed RNA polymerase RBP11-like dimerisation" evidence="6">
    <location>
        <begin position="13"/>
        <end position="82"/>
    </location>
</feature>
<evidence type="ECO:0000256" key="3">
    <source>
        <dbReference type="ARBA" id="ARBA00023163"/>
    </source>
</evidence>
<keyword evidence="5" id="KW-0548">Nucleotidyltransferase</keyword>
<evidence type="ECO:0000256" key="5">
    <source>
        <dbReference type="HAMAP-Rule" id="MF_00261"/>
    </source>
</evidence>
<dbReference type="InterPro" id="IPR036603">
    <property type="entry name" value="RBP11-like"/>
</dbReference>
<dbReference type="AlphaFoldDB" id="A0A101IIH1"/>
<evidence type="ECO:0000313" key="7">
    <source>
        <dbReference type="EMBL" id="KUK44487.1"/>
    </source>
</evidence>
<dbReference type="SUPFAM" id="SSF55257">
    <property type="entry name" value="RBP11-like subunits of RNA polymerase"/>
    <property type="match status" value="1"/>
</dbReference>
<dbReference type="EMBL" id="LGHB01000027">
    <property type="protein sequence ID" value="KUK95748.1"/>
    <property type="molecule type" value="Genomic_DNA"/>
</dbReference>
<keyword evidence="1 5" id="KW-0240">DNA-directed RNA polymerase</keyword>
<comment type="caution">
    <text evidence="8">The sequence shown here is derived from an EMBL/GenBank/DDBJ whole genome shotgun (WGS) entry which is preliminary data.</text>
</comment>
<protein>
    <recommendedName>
        <fullName evidence="5">DNA-directed RNA polymerase subunit Rpo11</fullName>
        <ecNumber evidence="5">2.7.7.6</ecNumber>
    </recommendedName>
    <alternativeName>
        <fullName evidence="5">DNA-directed RNA polymerase subunit L</fullName>
    </alternativeName>
</protein>
<dbReference type="Proteomes" id="UP000053961">
    <property type="component" value="Unassembled WGS sequence"/>
</dbReference>
<keyword evidence="2 5" id="KW-0963">Cytoplasm</keyword>
<evidence type="ECO:0000259" key="6">
    <source>
        <dbReference type="Pfam" id="PF13656"/>
    </source>
</evidence>
<comment type="subcellular location">
    <subcellularLocation>
        <location evidence="5">Cytoplasm</location>
    </subcellularLocation>
</comment>
<evidence type="ECO:0000313" key="8">
    <source>
        <dbReference type="EMBL" id="KUK95748.1"/>
    </source>
</evidence>
<dbReference type="GO" id="GO:0006351">
    <property type="term" value="P:DNA-templated transcription"/>
    <property type="evidence" value="ECO:0007669"/>
    <property type="project" value="UniProtKB-UniRule"/>
</dbReference>
<dbReference type="EC" id="2.7.7.6" evidence="5"/>
<dbReference type="NCBIfam" id="NF002237">
    <property type="entry name" value="PRK01146.2-1"/>
    <property type="match status" value="1"/>
</dbReference>
<evidence type="ECO:0000256" key="1">
    <source>
        <dbReference type="ARBA" id="ARBA00022478"/>
    </source>
</evidence>